<dbReference type="EMBL" id="CADCSZ010000164">
    <property type="protein sequence ID" value="CAA9258900.1"/>
    <property type="molecule type" value="Genomic_DNA"/>
</dbReference>
<organism evidence="1">
    <name type="scientific">uncultured Acidimicrobiales bacterium</name>
    <dbReference type="NCBI Taxonomy" id="310071"/>
    <lineage>
        <taxon>Bacteria</taxon>
        <taxon>Bacillati</taxon>
        <taxon>Actinomycetota</taxon>
        <taxon>Acidimicrobiia</taxon>
        <taxon>Acidimicrobiales</taxon>
        <taxon>environmental samples</taxon>
    </lineage>
</organism>
<sequence>MHSGFRPEVHGHVLGLADATATHLRTGRPDRAVRCAARLHDSARRLK</sequence>
<name>A0A6J4IQ74_9ACTN</name>
<protein>
    <recommendedName>
        <fullName evidence="2">HD domain-containing protein</fullName>
    </recommendedName>
</protein>
<proteinExistence type="predicted"/>
<evidence type="ECO:0008006" key="2">
    <source>
        <dbReference type="Google" id="ProtNLM"/>
    </source>
</evidence>
<accession>A0A6J4IQ74</accession>
<gene>
    <name evidence="1" type="ORF">AVDCRST_MAG76-2672</name>
</gene>
<dbReference type="AlphaFoldDB" id="A0A6J4IQ74"/>
<evidence type="ECO:0000313" key="1">
    <source>
        <dbReference type="EMBL" id="CAA9258900.1"/>
    </source>
</evidence>
<reference evidence="1" key="1">
    <citation type="submission" date="2020-02" db="EMBL/GenBank/DDBJ databases">
        <authorList>
            <person name="Meier V. D."/>
        </authorList>
    </citation>
    <scope>NUCLEOTIDE SEQUENCE</scope>
    <source>
        <strain evidence="1">AVDCRST_MAG76</strain>
    </source>
</reference>